<accession>A0A9N7UBP4</accession>
<proteinExistence type="predicted"/>
<evidence type="ECO:0000313" key="2">
    <source>
        <dbReference type="EMBL" id="CAB1428091.1"/>
    </source>
</evidence>
<keyword evidence="3" id="KW-1185">Reference proteome</keyword>
<sequence length="125" mass="14534">MSLSQRAIEDKDVQEETLPPQLLLPPTLNTRDGERDELCRQLRPMEIDSPGGCRWSFCFHRHVQCEEHSLEAGVSQCESVIRDTKEPERNRRVRNNSQVSYPQSRSDYQSDDRRLSIMVTPTPVH</sequence>
<protein>
    <submittedName>
        <fullName evidence="2">Uncharacterized protein</fullName>
    </submittedName>
</protein>
<reference evidence="2" key="1">
    <citation type="submission" date="2020-03" db="EMBL/GenBank/DDBJ databases">
        <authorList>
            <person name="Weist P."/>
        </authorList>
    </citation>
    <scope>NUCLEOTIDE SEQUENCE</scope>
</reference>
<name>A0A9N7UBP4_PLEPL</name>
<organism evidence="2 3">
    <name type="scientific">Pleuronectes platessa</name>
    <name type="common">European plaice</name>
    <dbReference type="NCBI Taxonomy" id="8262"/>
    <lineage>
        <taxon>Eukaryota</taxon>
        <taxon>Metazoa</taxon>
        <taxon>Chordata</taxon>
        <taxon>Craniata</taxon>
        <taxon>Vertebrata</taxon>
        <taxon>Euteleostomi</taxon>
        <taxon>Actinopterygii</taxon>
        <taxon>Neopterygii</taxon>
        <taxon>Teleostei</taxon>
        <taxon>Neoteleostei</taxon>
        <taxon>Acanthomorphata</taxon>
        <taxon>Carangaria</taxon>
        <taxon>Pleuronectiformes</taxon>
        <taxon>Pleuronectoidei</taxon>
        <taxon>Pleuronectidae</taxon>
        <taxon>Pleuronectes</taxon>
    </lineage>
</organism>
<evidence type="ECO:0000256" key="1">
    <source>
        <dbReference type="SAM" id="MobiDB-lite"/>
    </source>
</evidence>
<dbReference type="EMBL" id="CADEAL010001018">
    <property type="protein sequence ID" value="CAB1428091.1"/>
    <property type="molecule type" value="Genomic_DNA"/>
</dbReference>
<feature type="compositionally biased region" description="Low complexity" evidence="1">
    <location>
        <begin position="16"/>
        <end position="28"/>
    </location>
</feature>
<evidence type="ECO:0000313" key="3">
    <source>
        <dbReference type="Proteomes" id="UP001153269"/>
    </source>
</evidence>
<gene>
    <name evidence="2" type="ORF">PLEPLA_LOCUS16045</name>
</gene>
<comment type="caution">
    <text evidence="2">The sequence shown here is derived from an EMBL/GenBank/DDBJ whole genome shotgun (WGS) entry which is preliminary data.</text>
</comment>
<dbReference type="Proteomes" id="UP001153269">
    <property type="component" value="Unassembled WGS sequence"/>
</dbReference>
<dbReference type="AlphaFoldDB" id="A0A9N7UBP4"/>
<feature type="region of interest" description="Disordered" evidence="1">
    <location>
        <begin position="83"/>
        <end position="125"/>
    </location>
</feature>
<feature type="compositionally biased region" description="Polar residues" evidence="1">
    <location>
        <begin position="97"/>
        <end position="107"/>
    </location>
</feature>
<feature type="region of interest" description="Disordered" evidence="1">
    <location>
        <begin position="1"/>
        <end position="31"/>
    </location>
</feature>